<name>A0A2G5SZG9_9PELO</name>
<dbReference type="Proteomes" id="UP000230233">
    <property type="component" value="Chromosome X"/>
</dbReference>
<dbReference type="EMBL" id="PDUG01000006">
    <property type="protein sequence ID" value="PIC20427.1"/>
    <property type="molecule type" value="Genomic_DNA"/>
</dbReference>
<evidence type="ECO:0000313" key="1">
    <source>
        <dbReference type="EMBL" id="PIC20427.1"/>
    </source>
</evidence>
<proteinExistence type="predicted"/>
<protein>
    <submittedName>
        <fullName evidence="1">Uncharacterized protein</fullName>
    </submittedName>
</protein>
<gene>
    <name evidence="1" type="primary">Cni-F09A5.3</name>
    <name evidence="1" type="synonym">Cnig_chr_X.g25633</name>
    <name evidence="1" type="ORF">B9Z55_025633</name>
</gene>
<dbReference type="OrthoDB" id="5799526at2759"/>
<accession>A0A2G5SZG9</accession>
<reference evidence="2" key="1">
    <citation type="submission" date="2017-10" db="EMBL/GenBank/DDBJ databases">
        <title>Rapid genome shrinkage in a self-fertile nematode reveals novel sperm competition proteins.</title>
        <authorList>
            <person name="Yin D."/>
            <person name="Schwarz E.M."/>
            <person name="Thomas C.G."/>
            <person name="Felde R.L."/>
            <person name="Korf I.F."/>
            <person name="Cutter A.D."/>
            <person name="Schartner C.M."/>
            <person name="Ralston E.J."/>
            <person name="Meyer B.J."/>
            <person name="Haag E.S."/>
        </authorList>
    </citation>
    <scope>NUCLEOTIDE SEQUENCE [LARGE SCALE GENOMIC DNA]</scope>
    <source>
        <strain evidence="2">JU1422</strain>
    </source>
</reference>
<organism evidence="1 2">
    <name type="scientific">Caenorhabditis nigoni</name>
    <dbReference type="NCBI Taxonomy" id="1611254"/>
    <lineage>
        <taxon>Eukaryota</taxon>
        <taxon>Metazoa</taxon>
        <taxon>Ecdysozoa</taxon>
        <taxon>Nematoda</taxon>
        <taxon>Chromadorea</taxon>
        <taxon>Rhabditida</taxon>
        <taxon>Rhabditina</taxon>
        <taxon>Rhabditomorpha</taxon>
        <taxon>Rhabditoidea</taxon>
        <taxon>Rhabditidae</taxon>
        <taxon>Peloderinae</taxon>
        <taxon>Caenorhabditis</taxon>
    </lineage>
</organism>
<comment type="caution">
    <text evidence="1">The sequence shown here is derived from an EMBL/GenBank/DDBJ whole genome shotgun (WGS) entry which is preliminary data.</text>
</comment>
<keyword evidence="2" id="KW-1185">Reference proteome</keyword>
<dbReference type="AlphaFoldDB" id="A0A2G5SZG9"/>
<sequence length="208" mass="24636">MPVNLQDRYDRELQRCYCVRASCNFDCQIAEFCDNLIDRIQKQAPLKELESLFTEQETLSGVLRSANGDWCDMFQDNAKEMDTHMMFIKNSLFRTVVVMQFLYNCTMGIYKSCRNRVIHHFDLDPYGRITAENGDYVHQIITNPRFNFARLFRSSVRILEHEIKRIDFTKQCLQEIMHILDHQLPEVELSNQNLANKVNNEGRKDLEK</sequence>
<evidence type="ECO:0000313" key="2">
    <source>
        <dbReference type="Proteomes" id="UP000230233"/>
    </source>
</evidence>